<gene>
    <name evidence="2" type="ORF">CSOL1703_00014266</name>
</gene>
<reference evidence="3" key="1">
    <citation type="submission" date="2019-06" db="EMBL/GenBank/DDBJ databases">
        <authorList>
            <person name="Broberg M."/>
        </authorList>
    </citation>
    <scope>NUCLEOTIDE SEQUENCE [LARGE SCALE GENOMIC DNA]</scope>
</reference>
<reference evidence="2 3" key="2">
    <citation type="submission" date="2021-10" db="EMBL/GenBank/DDBJ databases">
        <authorList>
            <person name="Piombo E."/>
        </authorList>
    </citation>
    <scope>NUCLEOTIDE SEQUENCE [LARGE SCALE GENOMIC DNA]</scope>
</reference>
<evidence type="ECO:0000259" key="1">
    <source>
        <dbReference type="PROSITE" id="PS51502"/>
    </source>
</evidence>
<evidence type="ECO:0000313" key="2">
    <source>
        <dbReference type="EMBL" id="CAH0051617.1"/>
    </source>
</evidence>
<dbReference type="InterPro" id="IPR011008">
    <property type="entry name" value="Dimeric_a/b-barrel"/>
</dbReference>
<dbReference type="Proteomes" id="UP000775872">
    <property type="component" value="Unassembled WGS sequence"/>
</dbReference>
<comment type="caution">
    <text evidence="2">The sequence shown here is derived from an EMBL/GenBank/DDBJ whole genome shotgun (WGS) entry which is preliminary data.</text>
</comment>
<feature type="domain" description="Stress-response A/B barrel" evidence="1">
    <location>
        <begin position="7"/>
        <end position="103"/>
    </location>
</feature>
<dbReference type="EMBL" id="CABFOC020000042">
    <property type="protein sequence ID" value="CAH0051617.1"/>
    <property type="molecule type" value="Genomic_DNA"/>
</dbReference>
<organism evidence="2 3">
    <name type="scientific">Clonostachys solani</name>
    <dbReference type="NCBI Taxonomy" id="160281"/>
    <lineage>
        <taxon>Eukaryota</taxon>
        <taxon>Fungi</taxon>
        <taxon>Dikarya</taxon>
        <taxon>Ascomycota</taxon>
        <taxon>Pezizomycotina</taxon>
        <taxon>Sordariomycetes</taxon>
        <taxon>Hypocreomycetidae</taxon>
        <taxon>Hypocreales</taxon>
        <taxon>Bionectriaceae</taxon>
        <taxon>Clonostachys</taxon>
    </lineage>
</organism>
<proteinExistence type="predicted"/>
<dbReference type="AlphaFoldDB" id="A0A9N9Z8U1"/>
<dbReference type="InterPro" id="IPR013097">
    <property type="entry name" value="Dabb"/>
</dbReference>
<dbReference type="SMART" id="SM00886">
    <property type="entry name" value="Dabb"/>
    <property type="match status" value="1"/>
</dbReference>
<protein>
    <recommendedName>
        <fullName evidence="1">Stress-response A/B barrel domain-containing protein</fullName>
    </recommendedName>
</protein>
<accession>A0A9N9Z8U1</accession>
<name>A0A9N9Z8U1_9HYPO</name>
<sequence>MAANQHVYHIILIKTKPSTTSIQIDEWAAVAKSNVGKIPGLLSSRIGTPQAPLSTARTKGYEVGVVMIFESAQALADFGKNPIHELSAKLSKEFAEDRLAFDFFDMPLSC</sequence>
<dbReference type="SUPFAM" id="SSF54909">
    <property type="entry name" value="Dimeric alpha+beta barrel"/>
    <property type="match status" value="1"/>
</dbReference>
<dbReference type="Pfam" id="PF07876">
    <property type="entry name" value="Dabb"/>
    <property type="match status" value="1"/>
</dbReference>
<dbReference type="Gene3D" id="3.30.70.100">
    <property type="match status" value="1"/>
</dbReference>
<evidence type="ECO:0000313" key="3">
    <source>
        <dbReference type="Proteomes" id="UP000775872"/>
    </source>
</evidence>
<dbReference type="OrthoDB" id="42919at2759"/>
<keyword evidence="3" id="KW-1185">Reference proteome</keyword>
<dbReference type="PROSITE" id="PS51502">
    <property type="entry name" value="S_R_A_B_BARREL"/>
    <property type="match status" value="1"/>
</dbReference>